<evidence type="ECO:0000256" key="8">
    <source>
        <dbReference type="SAM" id="Phobius"/>
    </source>
</evidence>
<dbReference type="GO" id="GO:0009847">
    <property type="term" value="P:spore germination"/>
    <property type="evidence" value="ECO:0007669"/>
    <property type="project" value="InterPro"/>
</dbReference>
<proteinExistence type="inferred from homology"/>
<gene>
    <name evidence="9" type="ORF">J2W91_000138</name>
</gene>
<evidence type="ECO:0000256" key="6">
    <source>
        <dbReference type="ARBA" id="ARBA00022989"/>
    </source>
</evidence>
<dbReference type="PANTHER" id="PTHR34975:SF2">
    <property type="entry name" value="SPORE GERMINATION PROTEIN A2"/>
    <property type="match status" value="1"/>
</dbReference>
<feature type="transmembrane region" description="Helical" evidence="8">
    <location>
        <begin position="220"/>
        <end position="243"/>
    </location>
</feature>
<evidence type="ECO:0000256" key="2">
    <source>
        <dbReference type="ARBA" id="ARBA00007998"/>
    </source>
</evidence>
<evidence type="ECO:0000256" key="3">
    <source>
        <dbReference type="ARBA" id="ARBA00022448"/>
    </source>
</evidence>
<dbReference type="Pfam" id="PF03845">
    <property type="entry name" value="Spore_permease"/>
    <property type="match status" value="1"/>
</dbReference>
<evidence type="ECO:0000256" key="1">
    <source>
        <dbReference type="ARBA" id="ARBA00004141"/>
    </source>
</evidence>
<accession>A0AAP5GXS8</accession>
<dbReference type="AlphaFoldDB" id="A0AAP5GXS8"/>
<dbReference type="RefSeq" id="WP_056690645.1">
    <property type="nucleotide sequence ID" value="NZ_JAVDTR010000001.1"/>
</dbReference>
<dbReference type="Gene3D" id="1.20.1740.10">
    <property type="entry name" value="Amino acid/polyamine transporter I"/>
    <property type="match status" value="1"/>
</dbReference>
<keyword evidence="4" id="KW-0309">Germination</keyword>
<feature type="transmembrane region" description="Helical" evidence="8">
    <location>
        <begin position="120"/>
        <end position="137"/>
    </location>
</feature>
<comment type="similarity">
    <text evidence="2">Belongs to the amino acid-polyamine-organocation (APC) superfamily. Spore germination protein (SGP) (TC 2.A.3.9) family.</text>
</comment>
<feature type="transmembrane region" description="Helical" evidence="8">
    <location>
        <begin position="273"/>
        <end position="294"/>
    </location>
</feature>
<evidence type="ECO:0000313" key="9">
    <source>
        <dbReference type="EMBL" id="MDR6721690.1"/>
    </source>
</evidence>
<sequence>MKQSGSKISTSEVVIVVINSILGAGILTLPRTISKAVETPDVWISVIVSGVLVALISILLVTLCRRFPGKTVFEFVPEITGKWISYFVGLLIIIYFVILCSFEVRVMAEITSMYILERTPSWVTIMVSLWVGIYMISGGLKVIIRVFEIVLPVTLLLLAVVFLLSSRMFELSNLRPLLGEGLLPVLKGIKPSFLSYSGYEVLLIITAMMTDVKTSNKAAIYSILTCTIIYLVTIVMVVGNLSLPGIESRTWPTLDMVRSFEIEGVFFERYESLFIVFWLMQIFATYAFKHYFAALGIRDLFSLQKITGIEYALLPVLYLIAYLPKNLEETLALGDFLGNISVFLFGLLPLLLLIISMIRKKGGKHASNEGSELQSAQSQ</sequence>
<feature type="transmembrane region" description="Helical" evidence="8">
    <location>
        <begin position="336"/>
        <end position="358"/>
    </location>
</feature>
<feature type="transmembrane region" description="Helical" evidence="8">
    <location>
        <begin position="42"/>
        <end position="63"/>
    </location>
</feature>
<evidence type="ECO:0000256" key="5">
    <source>
        <dbReference type="ARBA" id="ARBA00022692"/>
    </source>
</evidence>
<dbReference type="EMBL" id="JAVDTR010000001">
    <property type="protein sequence ID" value="MDR6721690.1"/>
    <property type="molecule type" value="Genomic_DNA"/>
</dbReference>
<feature type="transmembrane region" description="Helical" evidence="8">
    <location>
        <begin position="306"/>
        <end position="324"/>
    </location>
</feature>
<name>A0AAP5GXS8_PAEAM</name>
<evidence type="ECO:0000256" key="4">
    <source>
        <dbReference type="ARBA" id="ARBA00022544"/>
    </source>
</evidence>
<dbReference type="NCBIfam" id="TIGR00912">
    <property type="entry name" value="2A0309"/>
    <property type="match status" value="1"/>
</dbReference>
<feature type="transmembrane region" description="Helical" evidence="8">
    <location>
        <begin position="12"/>
        <end position="30"/>
    </location>
</feature>
<dbReference type="InterPro" id="IPR004761">
    <property type="entry name" value="Spore_GerAB"/>
</dbReference>
<keyword evidence="3" id="KW-0813">Transport</keyword>
<organism evidence="9 10">
    <name type="scientific">Paenibacillus amylolyticus</name>
    <dbReference type="NCBI Taxonomy" id="1451"/>
    <lineage>
        <taxon>Bacteria</taxon>
        <taxon>Bacillati</taxon>
        <taxon>Bacillota</taxon>
        <taxon>Bacilli</taxon>
        <taxon>Bacillales</taxon>
        <taxon>Paenibacillaceae</taxon>
        <taxon>Paenibacillus</taxon>
    </lineage>
</organism>
<keyword evidence="6 8" id="KW-1133">Transmembrane helix</keyword>
<feature type="transmembrane region" description="Helical" evidence="8">
    <location>
        <begin position="149"/>
        <end position="169"/>
    </location>
</feature>
<evidence type="ECO:0000313" key="10">
    <source>
        <dbReference type="Proteomes" id="UP001254832"/>
    </source>
</evidence>
<dbReference type="PANTHER" id="PTHR34975">
    <property type="entry name" value="SPORE GERMINATION PROTEIN A2"/>
    <property type="match status" value="1"/>
</dbReference>
<dbReference type="Proteomes" id="UP001254832">
    <property type="component" value="Unassembled WGS sequence"/>
</dbReference>
<evidence type="ECO:0000256" key="7">
    <source>
        <dbReference type="ARBA" id="ARBA00023136"/>
    </source>
</evidence>
<keyword evidence="5 8" id="KW-0812">Transmembrane</keyword>
<reference evidence="9" key="1">
    <citation type="submission" date="2023-07" db="EMBL/GenBank/DDBJ databases">
        <title>Sorghum-associated microbial communities from plants grown in Nebraska, USA.</title>
        <authorList>
            <person name="Schachtman D."/>
        </authorList>
    </citation>
    <scope>NUCLEOTIDE SEQUENCE</scope>
    <source>
        <strain evidence="9">BE80</strain>
    </source>
</reference>
<feature type="transmembrane region" description="Helical" evidence="8">
    <location>
        <begin position="83"/>
        <end position="108"/>
    </location>
</feature>
<dbReference type="GO" id="GO:0016020">
    <property type="term" value="C:membrane"/>
    <property type="evidence" value="ECO:0007669"/>
    <property type="project" value="UniProtKB-SubCell"/>
</dbReference>
<protein>
    <submittedName>
        <fullName evidence="9">Spore germination protein</fullName>
    </submittedName>
</protein>
<comment type="subcellular location">
    <subcellularLocation>
        <location evidence="1">Membrane</location>
        <topology evidence="1">Multi-pass membrane protein</topology>
    </subcellularLocation>
</comment>
<comment type="caution">
    <text evidence="9">The sequence shown here is derived from an EMBL/GenBank/DDBJ whole genome shotgun (WGS) entry which is preliminary data.</text>
</comment>
<keyword evidence="7 8" id="KW-0472">Membrane</keyword>